<reference evidence="1 2" key="1">
    <citation type="submission" date="2024-01" db="EMBL/GenBank/DDBJ databases">
        <title>The genomes of 5 underutilized Papilionoideae crops provide insights into root nodulation and disease resistanc.</title>
        <authorList>
            <person name="Yuan L."/>
        </authorList>
    </citation>
    <scope>NUCLEOTIDE SEQUENCE [LARGE SCALE GENOMIC DNA]</scope>
    <source>
        <strain evidence="1">ZHUSHIDOU_FW_LH</strain>
        <tissue evidence="1">Leaf</tissue>
    </source>
</reference>
<dbReference type="AlphaFoldDB" id="A0AAN9HYR5"/>
<protein>
    <submittedName>
        <fullName evidence="1">Uncharacterized protein</fullName>
    </submittedName>
</protein>
<comment type="caution">
    <text evidence="1">The sequence shown here is derived from an EMBL/GenBank/DDBJ whole genome shotgun (WGS) entry which is preliminary data.</text>
</comment>
<keyword evidence="2" id="KW-1185">Reference proteome</keyword>
<accession>A0AAN9HYR5</accession>
<dbReference type="SUPFAM" id="SSF53098">
    <property type="entry name" value="Ribonuclease H-like"/>
    <property type="match status" value="1"/>
</dbReference>
<sequence length="229" mass="26961">MDKEFWKNIVECLKGAYPLIKVLRLVDSEEKPAMGFIYEEMDQAKEKIQTTFNDIKKSYLPIWEIIDQRWDNQLHRPLHAAGYYLNPKLHYAPRFKVDFEVKRGLYDYLERMVGNMEEVTKIDEQLEDFKNKEKFFGSSLRLAPRSWFGYSSRGPSLYGRVYHKNVENAPNDEDWVELDQVEDTNVDASATANAPLEDELPNFDNDDHVDEDVMVEDDYYDVGLQNLLN</sequence>
<proteinExistence type="predicted"/>
<dbReference type="PANTHER" id="PTHR32166">
    <property type="entry name" value="OSJNBA0013A04.12 PROTEIN"/>
    <property type="match status" value="1"/>
</dbReference>
<dbReference type="InterPro" id="IPR012337">
    <property type="entry name" value="RNaseH-like_sf"/>
</dbReference>
<dbReference type="PANTHER" id="PTHR32166:SF122">
    <property type="entry name" value="OS09G0499600 PROTEIN"/>
    <property type="match status" value="1"/>
</dbReference>
<dbReference type="EMBL" id="JAYWIO010000005">
    <property type="protein sequence ID" value="KAK7259192.1"/>
    <property type="molecule type" value="Genomic_DNA"/>
</dbReference>
<name>A0AAN9HYR5_CROPI</name>
<organism evidence="1 2">
    <name type="scientific">Crotalaria pallida</name>
    <name type="common">Smooth rattlebox</name>
    <name type="synonym">Crotalaria striata</name>
    <dbReference type="NCBI Taxonomy" id="3830"/>
    <lineage>
        <taxon>Eukaryota</taxon>
        <taxon>Viridiplantae</taxon>
        <taxon>Streptophyta</taxon>
        <taxon>Embryophyta</taxon>
        <taxon>Tracheophyta</taxon>
        <taxon>Spermatophyta</taxon>
        <taxon>Magnoliopsida</taxon>
        <taxon>eudicotyledons</taxon>
        <taxon>Gunneridae</taxon>
        <taxon>Pentapetalae</taxon>
        <taxon>rosids</taxon>
        <taxon>fabids</taxon>
        <taxon>Fabales</taxon>
        <taxon>Fabaceae</taxon>
        <taxon>Papilionoideae</taxon>
        <taxon>50 kb inversion clade</taxon>
        <taxon>genistoids sensu lato</taxon>
        <taxon>core genistoids</taxon>
        <taxon>Crotalarieae</taxon>
        <taxon>Crotalaria</taxon>
    </lineage>
</organism>
<evidence type="ECO:0000313" key="1">
    <source>
        <dbReference type="EMBL" id="KAK7259192.1"/>
    </source>
</evidence>
<gene>
    <name evidence="1" type="ORF">RIF29_24792</name>
</gene>
<evidence type="ECO:0000313" key="2">
    <source>
        <dbReference type="Proteomes" id="UP001372338"/>
    </source>
</evidence>
<dbReference type="Proteomes" id="UP001372338">
    <property type="component" value="Unassembled WGS sequence"/>
</dbReference>